<proteinExistence type="predicted"/>
<evidence type="ECO:0000256" key="1">
    <source>
        <dbReference type="SAM" id="MobiDB-lite"/>
    </source>
</evidence>
<comment type="caution">
    <text evidence="2">The sequence shown here is derived from an EMBL/GenBank/DDBJ whole genome shotgun (WGS) entry which is preliminary data.</text>
</comment>
<keyword evidence="3" id="KW-1185">Reference proteome</keyword>
<gene>
    <name evidence="2" type="ORF">CDAR_590981</name>
</gene>
<dbReference type="AlphaFoldDB" id="A0AAV4PZ27"/>
<accession>A0AAV4PZ27</accession>
<organism evidence="2 3">
    <name type="scientific">Caerostris darwini</name>
    <dbReference type="NCBI Taxonomy" id="1538125"/>
    <lineage>
        <taxon>Eukaryota</taxon>
        <taxon>Metazoa</taxon>
        <taxon>Ecdysozoa</taxon>
        <taxon>Arthropoda</taxon>
        <taxon>Chelicerata</taxon>
        <taxon>Arachnida</taxon>
        <taxon>Araneae</taxon>
        <taxon>Araneomorphae</taxon>
        <taxon>Entelegynae</taxon>
        <taxon>Araneoidea</taxon>
        <taxon>Araneidae</taxon>
        <taxon>Caerostris</taxon>
    </lineage>
</organism>
<name>A0AAV4PZ27_9ARAC</name>
<dbReference type="EMBL" id="BPLQ01003636">
    <property type="protein sequence ID" value="GIY02005.1"/>
    <property type="molecule type" value="Genomic_DNA"/>
</dbReference>
<sequence length="169" mass="18513">MLPLSKHWDGIWKFFVSFNFVFAANRVGVGDGFITSLTLGGRLLKAELEPKQWSHMDTCEIIHLIQQTLFLSIDSSPRRRAGAPRGATNSRGKPQIAPSSCAGSSTDSAFHPFELINATCRTRGLIMDGRRAPGSDAHFRETSAAISPECRDGIGKDSSYFICLYGKGF</sequence>
<dbReference type="Proteomes" id="UP001054837">
    <property type="component" value="Unassembled WGS sequence"/>
</dbReference>
<reference evidence="2 3" key="1">
    <citation type="submission" date="2021-06" db="EMBL/GenBank/DDBJ databases">
        <title>Caerostris darwini draft genome.</title>
        <authorList>
            <person name="Kono N."/>
            <person name="Arakawa K."/>
        </authorList>
    </citation>
    <scope>NUCLEOTIDE SEQUENCE [LARGE SCALE GENOMIC DNA]</scope>
</reference>
<evidence type="ECO:0000313" key="2">
    <source>
        <dbReference type="EMBL" id="GIY02005.1"/>
    </source>
</evidence>
<evidence type="ECO:0000313" key="3">
    <source>
        <dbReference type="Proteomes" id="UP001054837"/>
    </source>
</evidence>
<feature type="region of interest" description="Disordered" evidence="1">
    <location>
        <begin position="77"/>
        <end position="105"/>
    </location>
</feature>
<protein>
    <submittedName>
        <fullName evidence="2">Uncharacterized protein</fullName>
    </submittedName>
</protein>
<feature type="compositionally biased region" description="Polar residues" evidence="1">
    <location>
        <begin position="88"/>
        <end position="105"/>
    </location>
</feature>